<evidence type="ECO:0000259" key="6">
    <source>
        <dbReference type="PROSITE" id="PS50157"/>
    </source>
</evidence>
<name>A0A3S3NLS5_9ACAR</name>
<dbReference type="GO" id="GO:0008270">
    <property type="term" value="F:zinc ion binding"/>
    <property type="evidence" value="ECO:0007669"/>
    <property type="project" value="UniProtKB-KW"/>
</dbReference>
<gene>
    <name evidence="7" type="ORF">B4U79_18329</name>
</gene>
<reference evidence="7 8" key="1">
    <citation type="journal article" date="2018" name="Gigascience">
        <title>Genomes of trombidid mites reveal novel predicted allergens and laterally-transferred genes associated with secondary metabolism.</title>
        <authorList>
            <person name="Dong X."/>
            <person name="Chaisiri K."/>
            <person name="Xia D."/>
            <person name="Armstrong S.D."/>
            <person name="Fang Y."/>
            <person name="Donnelly M.J."/>
            <person name="Kadowaki T."/>
            <person name="McGarry J.W."/>
            <person name="Darby A.C."/>
            <person name="Makepeace B.L."/>
        </authorList>
    </citation>
    <scope>NUCLEOTIDE SEQUENCE [LARGE SCALE GENOMIC DNA]</scope>
    <source>
        <strain evidence="7">UoL-WK</strain>
    </source>
</reference>
<accession>A0A3S3NLS5</accession>
<evidence type="ECO:0000313" key="7">
    <source>
        <dbReference type="EMBL" id="RWS05189.1"/>
    </source>
</evidence>
<dbReference type="Gene3D" id="3.30.160.60">
    <property type="entry name" value="Classic Zinc Finger"/>
    <property type="match status" value="1"/>
</dbReference>
<evidence type="ECO:0000256" key="3">
    <source>
        <dbReference type="ARBA" id="ARBA00022771"/>
    </source>
</evidence>
<dbReference type="STRING" id="1965070.A0A3S3NLS5"/>
<evidence type="ECO:0000256" key="5">
    <source>
        <dbReference type="PROSITE-ProRule" id="PRU00042"/>
    </source>
</evidence>
<evidence type="ECO:0000256" key="4">
    <source>
        <dbReference type="ARBA" id="ARBA00022833"/>
    </source>
</evidence>
<dbReference type="InterPro" id="IPR013087">
    <property type="entry name" value="Znf_C2H2_type"/>
</dbReference>
<dbReference type="PROSITE" id="PS50157">
    <property type="entry name" value="ZINC_FINGER_C2H2_2"/>
    <property type="match status" value="1"/>
</dbReference>
<organism evidence="7 8">
    <name type="scientific">Dinothrombium tinctorium</name>
    <dbReference type="NCBI Taxonomy" id="1965070"/>
    <lineage>
        <taxon>Eukaryota</taxon>
        <taxon>Metazoa</taxon>
        <taxon>Ecdysozoa</taxon>
        <taxon>Arthropoda</taxon>
        <taxon>Chelicerata</taxon>
        <taxon>Arachnida</taxon>
        <taxon>Acari</taxon>
        <taxon>Acariformes</taxon>
        <taxon>Trombidiformes</taxon>
        <taxon>Prostigmata</taxon>
        <taxon>Anystina</taxon>
        <taxon>Parasitengona</taxon>
        <taxon>Trombidioidea</taxon>
        <taxon>Trombidiidae</taxon>
        <taxon>Dinothrombium</taxon>
    </lineage>
</organism>
<dbReference type="OrthoDB" id="8922241at2759"/>
<comment type="caution">
    <text evidence="7">The sequence shown here is derived from an EMBL/GenBank/DDBJ whole genome shotgun (WGS) entry which is preliminary data.</text>
</comment>
<dbReference type="Proteomes" id="UP000285301">
    <property type="component" value="Unassembled WGS sequence"/>
</dbReference>
<keyword evidence="3 5" id="KW-0863">Zinc-finger</keyword>
<dbReference type="AlphaFoldDB" id="A0A3S3NLS5"/>
<sequence length="180" mass="20132">MAAANGAIKLFRPWDESPKKEPACSAATNHSPIAAMSSVNLIKSLFISRTYVDSNMNSCSQQFHNSATLNCCTANIFATPHSPCIDHQNLFGMDSNTDKCIASQFAFDSSSFEANFGNKVKRQRPKRFRCPYCQIAFSNNGQLKGHIRTHTGKLYSLFTGSFSRNIKNQKFIISRENLYL</sequence>
<dbReference type="Pfam" id="PF00096">
    <property type="entry name" value="zf-C2H2"/>
    <property type="match status" value="1"/>
</dbReference>
<evidence type="ECO:0000256" key="1">
    <source>
        <dbReference type="ARBA" id="ARBA00022723"/>
    </source>
</evidence>
<dbReference type="EMBL" id="NCKU01004970">
    <property type="protein sequence ID" value="RWS05189.1"/>
    <property type="molecule type" value="Genomic_DNA"/>
</dbReference>
<keyword evidence="2" id="KW-0677">Repeat</keyword>
<dbReference type="SMART" id="SM00355">
    <property type="entry name" value="ZnF_C2H2"/>
    <property type="match status" value="1"/>
</dbReference>
<dbReference type="FunFam" id="3.30.160.60:FF:000072">
    <property type="entry name" value="zinc finger protein 143 isoform X1"/>
    <property type="match status" value="1"/>
</dbReference>
<protein>
    <submittedName>
        <fullName evidence="7">Huckebein-like protein</fullName>
    </submittedName>
</protein>
<keyword evidence="1" id="KW-0479">Metal-binding</keyword>
<keyword evidence="8" id="KW-1185">Reference proteome</keyword>
<feature type="domain" description="C2H2-type" evidence="6">
    <location>
        <begin position="128"/>
        <end position="155"/>
    </location>
</feature>
<dbReference type="InterPro" id="IPR036236">
    <property type="entry name" value="Znf_C2H2_sf"/>
</dbReference>
<dbReference type="PROSITE" id="PS00028">
    <property type="entry name" value="ZINC_FINGER_C2H2_1"/>
    <property type="match status" value="1"/>
</dbReference>
<evidence type="ECO:0000313" key="8">
    <source>
        <dbReference type="Proteomes" id="UP000285301"/>
    </source>
</evidence>
<keyword evidence="4" id="KW-0862">Zinc</keyword>
<proteinExistence type="predicted"/>
<dbReference type="SUPFAM" id="SSF57667">
    <property type="entry name" value="beta-beta-alpha zinc fingers"/>
    <property type="match status" value="1"/>
</dbReference>
<evidence type="ECO:0000256" key="2">
    <source>
        <dbReference type="ARBA" id="ARBA00022737"/>
    </source>
</evidence>